<keyword evidence="5 7" id="KW-0648">Protein biosynthesis</keyword>
<dbReference type="Pfam" id="PF19303">
    <property type="entry name" value="Anticodon_3"/>
    <property type="match status" value="1"/>
</dbReference>
<evidence type="ECO:0000259" key="8">
    <source>
        <dbReference type="Pfam" id="PF09334"/>
    </source>
</evidence>
<dbReference type="InterPro" id="IPR015413">
    <property type="entry name" value="Methionyl/Leucyl_tRNA_Synth"/>
</dbReference>
<keyword evidence="2 7" id="KW-0436">Ligase</keyword>
<feature type="domain" description="Methionyl/Leucyl tRNA synthetase" evidence="8">
    <location>
        <begin position="113"/>
        <end position="253"/>
    </location>
</feature>
<dbReference type="Proteomes" id="UP000823046">
    <property type="component" value="Unassembled WGS sequence"/>
</dbReference>
<feature type="domain" description="Methionyl/Leucyl tRNA synthetase" evidence="8">
    <location>
        <begin position="262"/>
        <end position="464"/>
    </location>
</feature>
<dbReference type="InterPro" id="IPR023457">
    <property type="entry name" value="Met-tRNA_synth_2"/>
</dbReference>
<dbReference type="CDD" id="cd07957">
    <property type="entry name" value="Anticodon_Ia_Met"/>
    <property type="match status" value="1"/>
</dbReference>
<proteinExistence type="inferred from homology"/>
<keyword evidence="3 7" id="KW-0547">Nucleotide-binding</keyword>
<dbReference type="EC" id="6.1.1.10" evidence="1"/>
<gene>
    <name evidence="10" type="ORF">IE077_000738</name>
</gene>
<keyword evidence="4 7" id="KW-0067">ATP-binding</keyword>
<sequence length="622" mass="71126">MIIGASLVGMQKLLLLKWTALVFLPQILWITGSYVCCYNEVLQHAPLKGRIGCNALFSFSRHDHETSYGTKIRSLFCSRSSPLFLNPFVSFSSSARQRRILAACATTTDSPFYVTSPIFYANGPPHLGHAYTLICCDVIARFLRADGKRGTYLTGSDEHGQKIRMGAIQAKQSTKDFVDGNVKLFKTLLKNLECIPNRFIRTTETAHIKAVQALWRLLQEKGFIYYGHYDGWYSVIDETYYSSTELINGTAPTGSPVTHIASPCYFFRLSQMKEDLITLYESDESLLAPHSRKREILNEIKQNLKDVCISRQTNDWGITVPGDESQSIYVWFDALTSYLTATGYPEEVTPERIPQWPASLHVVGKDILRFHAILWPAILIAANLTLPQRIFAHGWWIMDEKKMSKSFGNSVDPFHLLNLYGSDVLRFHFLNEISFGNDCKFSIERLVDSSNFLVNTLGNLLHRSLSFSYTNFDKRIPTPGKYLPQDLQLFRQINAILPTLRMQMANQELGSYPRSLSKIIIAANKYFDKEAPWKWISTEEERPKTVVYVTLELLRRLAILLHPLLPKASSDILNKLDVNSRKRQFMHLEEKFSLQPEVMLQKPSPLFQKYSLDSSQKQKNTV</sequence>
<dbReference type="PANTHER" id="PTHR43326:SF1">
    <property type="entry name" value="METHIONINE--TRNA LIGASE, MITOCHONDRIAL"/>
    <property type="match status" value="1"/>
</dbReference>
<evidence type="ECO:0000256" key="4">
    <source>
        <dbReference type="ARBA" id="ARBA00022840"/>
    </source>
</evidence>
<dbReference type="InterPro" id="IPR014729">
    <property type="entry name" value="Rossmann-like_a/b/a_fold"/>
</dbReference>
<dbReference type="InterPro" id="IPR033911">
    <property type="entry name" value="MetRS_core"/>
</dbReference>
<dbReference type="PANTHER" id="PTHR43326">
    <property type="entry name" value="METHIONYL-TRNA SYNTHETASE"/>
    <property type="match status" value="1"/>
</dbReference>
<dbReference type="GO" id="GO:0016874">
    <property type="term" value="F:ligase activity"/>
    <property type="evidence" value="ECO:0007669"/>
    <property type="project" value="UniProtKB-KW"/>
</dbReference>
<feature type="domain" description="Methionyl-tRNA synthetase anticodon-binding" evidence="9">
    <location>
        <begin position="476"/>
        <end position="614"/>
    </location>
</feature>
<evidence type="ECO:0000256" key="7">
    <source>
        <dbReference type="RuleBase" id="RU363039"/>
    </source>
</evidence>
<organism evidence="10 11">
    <name type="scientific">Cardiosporidium cionae</name>
    <dbReference type="NCBI Taxonomy" id="476202"/>
    <lineage>
        <taxon>Eukaryota</taxon>
        <taxon>Sar</taxon>
        <taxon>Alveolata</taxon>
        <taxon>Apicomplexa</taxon>
        <taxon>Aconoidasida</taxon>
        <taxon>Nephromycida</taxon>
        <taxon>Cardiosporidium</taxon>
    </lineage>
</organism>
<accession>A0ABQ7JDY5</accession>
<dbReference type="PRINTS" id="PR01041">
    <property type="entry name" value="TRNASYNTHMET"/>
</dbReference>
<comment type="caution">
    <text evidence="10">The sequence shown here is derived from an EMBL/GenBank/DDBJ whole genome shotgun (WGS) entry which is preliminary data.</text>
</comment>
<dbReference type="Pfam" id="PF09334">
    <property type="entry name" value="tRNA-synt_1g"/>
    <property type="match status" value="2"/>
</dbReference>
<comment type="similarity">
    <text evidence="7">Belongs to the class-I aminoacyl-tRNA synthetase family.</text>
</comment>
<protein>
    <recommendedName>
        <fullName evidence="1">methionine--tRNA ligase</fullName>
        <ecNumber evidence="1">6.1.1.10</ecNumber>
    </recommendedName>
</protein>
<evidence type="ECO:0000256" key="3">
    <source>
        <dbReference type="ARBA" id="ARBA00022741"/>
    </source>
</evidence>
<dbReference type="SUPFAM" id="SSF47323">
    <property type="entry name" value="Anticodon-binding domain of a subclass of class I aminoacyl-tRNA synthetases"/>
    <property type="match status" value="1"/>
</dbReference>
<evidence type="ECO:0000256" key="5">
    <source>
        <dbReference type="ARBA" id="ARBA00022917"/>
    </source>
</evidence>
<evidence type="ECO:0000259" key="9">
    <source>
        <dbReference type="Pfam" id="PF19303"/>
    </source>
</evidence>
<evidence type="ECO:0000256" key="1">
    <source>
        <dbReference type="ARBA" id="ARBA00012838"/>
    </source>
</evidence>
<dbReference type="Gene3D" id="3.40.50.620">
    <property type="entry name" value="HUPs"/>
    <property type="match status" value="1"/>
</dbReference>
<name>A0ABQ7JDY5_9APIC</name>
<evidence type="ECO:0000256" key="6">
    <source>
        <dbReference type="ARBA" id="ARBA00023146"/>
    </source>
</evidence>
<evidence type="ECO:0000313" key="10">
    <source>
        <dbReference type="EMBL" id="KAF8822237.1"/>
    </source>
</evidence>
<evidence type="ECO:0000256" key="2">
    <source>
        <dbReference type="ARBA" id="ARBA00022598"/>
    </source>
</evidence>
<dbReference type="CDD" id="cd00814">
    <property type="entry name" value="MetRS_core"/>
    <property type="match status" value="1"/>
</dbReference>
<dbReference type="SUPFAM" id="SSF52374">
    <property type="entry name" value="Nucleotidylyl transferase"/>
    <property type="match status" value="1"/>
</dbReference>
<dbReference type="Gene3D" id="2.170.220.10">
    <property type="match status" value="1"/>
</dbReference>
<keyword evidence="11" id="KW-1185">Reference proteome</keyword>
<dbReference type="InterPro" id="IPR041872">
    <property type="entry name" value="Anticodon_Met"/>
</dbReference>
<evidence type="ECO:0000313" key="11">
    <source>
        <dbReference type="Proteomes" id="UP000823046"/>
    </source>
</evidence>
<dbReference type="EMBL" id="JADAQX010000070">
    <property type="protein sequence ID" value="KAF8822237.1"/>
    <property type="molecule type" value="Genomic_DNA"/>
</dbReference>
<keyword evidence="6 7" id="KW-0030">Aminoacyl-tRNA synthetase</keyword>
<reference evidence="10 11" key="1">
    <citation type="journal article" date="2020" name="bioRxiv">
        <title>Metabolic contributions of an alphaproteobacterial endosymbiont in the apicomplexan Cardiosporidium cionae.</title>
        <authorList>
            <person name="Hunter E.S."/>
            <person name="Paight C.J."/>
            <person name="Lane C.E."/>
        </authorList>
    </citation>
    <scope>NUCLEOTIDE SEQUENCE [LARGE SCALE GENOMIC DNA]</scope>
    <source>
        <strain evidence="10">ESH_2018</strain>
    </source>
</reference>
<dbReference type="InterPro" id="IPR009080">
    <property type="entry name" value="tRNAsynth_Ia_anticodon-bd"/>
</dbReference>
<dbReference type="Gene3D" id="1.10.730.10">
    <property type="entry name" value="Isoleucyl-tRNA Synthetase, Domain 1"/>
    <property type="match status" value="1"/>
</dbReference>